<accession>A0AAV4W1W5</accession>
<feature type="region of interest" description="Disordered" evidence="1">
    <location>
        <begin position="187"/>
        <end position="218"/>
    </location>
</feature>
<keyword evidence="2" id="KW-1133">Transmembrane helix</keyword>
<evidence type="ECO:0000256" key="1">
    <source>
        <dbReference type="SAM" id="MobiDB-lite"/>
    </source>
</evidence>
<sequence length="250" mass="28515">MITLGDAQYDMYSIIFMHLLIYTICFGTSYAKTTSENLPEISEKESLETRDSNTKNDFSSNNLNIAFNSTSIADSVPESIGAHQGHRKKRDTLSKSDVLLNEKKHVGKRSVLVFKQQTLEIQVPDDTTMATFRQHHARGGKMHHHRNSLQNKNKIQHDSKENINIKIEKSSKKDFLGNQLHKINSKAKISQVESINPHSKAKIPHGHSSNDRPQHMNSPYHGNFNQDYPDNEEKVEIIKCSIPNMVAWKI</sequence>
<feature type="transmembrane region" description="Helical" evidence="2">
    <location>
        <begin position="12"/>
        <end position="31"/>
    </location>
</feature>
<proteinExistence type="predicted"/>
<name>A0AAV4W1W5_9ARAC</name>
<keyword evidence="4" id="KW-1185">Reference proteome</keyword>
<feature type="compositionally biased region" description="Polar residues" evidence="1">
    <location>
        <begin position="187"/>
        <end position="197"/>
    </location>
</feature>
<keyword evidence="2" id="KW-0812">Transmembrane</keyword>
<evidence type="ECO:0000313" key="3">
    <source>
        <dbReference type="EMBL" id="GIY76720.1"/>
    </source>
</evidence>
<evidence type="ECO:0000256" key="2">
    <source>
        <dbReference type="SAM" id="Phobius"/>
    </source>
</evidence>
<comment type="caution">
    <text evidence="3">The sequence shown here is derived from an EMBL/GenBank/DDBJ whole genome shotgun (WGS) entry which is preliminary data.</text>
</comment>
<gene>
    <name evidence="3" type="ORF">CDAR_41071</name>
</gene>
<dbReference type="Proteomes" id="UP001054837">
    <property type="component" value="Unassembled WGS sequence"/>
</dbReference>
<reference evidence="3 4" key="1">
    <citation type="submission" date="2021-06" db="EMBL/GenBank/DDBJ databases">
        <title>Caerostris darwini draft genome.</title>
        <authorList>
            <person name="Kono N."/>
            <person name="Arakawa K."/>
        </authorList>
    </citation>
    <scope>NUCLEOTIDE SEQUENCE [LARGE SCALE GENOMIC DNA]</scope>
</reference>
<organism evidence="3 4">
    <name type="scientific">Caerostris darwini</name>
    <dbReference type="NCBI Taxonomy" id="1538125"/>
    <lineage>
        <taxon>Eukaryota</taxon>
        <taxon>Metazoa</taxon>
        <taxon>Ecdysozoa</taxon>
        <taxon>Arthropoda</taxon>
        <taxon>Chelicerata</taxon>
        <taxon>Arachnida</taxon>
        <taxon>Araneae</taxon>
        <taxon>Araneomorphae</taxon>
        <taxon>Entelegynae</taxon>
        <taxon>Araneoidea</taxon>
        <taxon>Araneidae</taxon>
        <taxon>Caerostris</taxon>
    </lineage>
</organism>
<dbReference type="AlphaFoldDB" id="A0AAV4W1W5"/>
<evidence type="ECO:0000313" key="4">
    <source>
        <dbReference type="Proteomes" id="UP001054837"/>
    </source>
</evidence>
<dbReference type="EMBL" id="BPLQ01014045">
    <property type="protein sequence ID" value="GIY76720.1"/>
    <property type="molecule type" value="Genomic_DNA"/>
</dbReference>
<keyword evidence="2" id="KW-0472">Membrane</keyword>
<protein>
    <submittedName>
        <fullName evidence="3">Uncharacterized protein</fullName>
    </submittedName>
</protein>